<organism evidence="7 8">
    <name type="scientific">Aphanomyces astaci</name>
    <name type="common">Crayfish plague agent</name>
    <dbReference type="NCBI Taxonomy" id="112090"/>
    <lineage>
        <taxon>Eukaryota</taxon>
        <taxon>Sar</taxon>
        <taxon>Stramenopiles</taxon>
        <taxon>Oomycota</taxon>
        <taxon>Saprolegniomycetes</taxon>
        <taxon>Saprolegniales</taxon>
        <taxon>Verrucalvaceae</taxon>
        <taxon>Aphanomyces</taxon>
    </lineage>
</organism>
<dbReference type="InterPro" id="IPR000222">
    <property type="entry name" value="PP2C_BS"/>
</dbReference>
<name>A0A418CTB0_APHAT</name>
<feature type="domain" description="PPM-type phosphatase" evidence="6">
    <location>
        <begin position="1"/>
        <end position="171"/>
    </location>
</feature>
<dbReference type="SUPFAM" id="SSF81606">
    <property type="entry name" value="PP2C-like"/>
    <property type="match status" value="1"/>
</dbReference>
<dbReference type="InterPro" id="IPR001932">
    <property type="entry name" value="PPM-type_phosphatase-like_dom"/>
</dbReference>
<dbReference type="Pfam" id="PF00481">
    <property type="entry name" value="PP2C"/>
    <property type="match status" value="2"/>
</dbReference>
<comment type="caution">
    <text evidence="7">The sequence shown here is derived from an EMBL/GenBank/DDBJ whole genome shotgun (WGS) entry which is preliminary data.</text>
</comment>
<reference evidence="7 8" key="1">
    <citation type="submission" date="2018-08" db="EMBL/GenBank/DDBJ databases">
        <title>Aphanomyces genome sequencing and annotation.</title>
        <authorList>
            <person name="Minardi D."/>
            <person name="Oidtmann B."/>
            <person name="Van Der Giezen M."/>
            <person name="Studholme D.J."/>
        </authorList>
    </citation>
    <scope>NUCLEOTIDE SEQUENCE [LARGE SCALE GENOMIC DNA]</scope>
    <source>
        <strain evidence="7 8">FDL457</strain>
    </source>
</reference>
<evidence type="ECO:0000313" key="8">
    <source>
        <dbReference type="Proteomes" id="UP000286510"/>
    </source>
</evidence>
<evidence type="ECO:0000256" key="3">
    <source>
        <dbReference type="ARBA" id="ARBA00022801"/>
    </source>
</evidence>
<evidence type="ECO:0000256" key="2">
    <source>
        <dbReference type="ARBA" id="ARBA00022723"/>
    </source>
</evidence>
<protein>
    <recommendedName>
        <fullName evidence="6">PPM-type phosphatase domain-containing protein</fullName>
    </recommendedName>
</protein>
<accession>A0A418CTB0</accession>
<sequence length="394" mass="41967">MEDALRVVDGFAGNARHGFFGLYDGHGGREISAYLQENLHVTLENELAHVDNVGRTDVATCISRAFIVADMDCCELPAAENAGSTAAIALLRDEDNHRVLYAANVGDRLDASCSFFILACDGVWDELEDQAAVDLILALSESDRAQAAEVLVGAALEEGSCDNISAIVVFLYAASAAVESRSKCTLDDLTALESLENVIAGNITLLQADAFANSTACKTLYGDIVTNVTTGSTCVELHDWLPNMTWNMVSTAVHIVGYPRASIDCDLDALQSKGMTLSTSSHLLPCLAATGLASNFMTHTPPVSAQWKLAGQTPACSALFSQAKAIVLAFPACNVQRINIHAVDLVEIGQVVPWVVPATDQAALSSTLPSSTRLSVQCGLPELLPQHPKEFFRR</sequence>
<dbReference type="VEuPathDB" id="FungiDB:H257_12427"/>
<dbReference type="Proteomes" id="UP000286510">
    <property type="component" value="Unassembled WGS sequence"/>
</dbReference>
<comment type="similarity">
    <text evidence="5">Belongs to the PP2C family.</text>
</comment>
<dbReference type="Gene3D" id="3.60.40.10">
    <property type="entry name" value="PPM-type phosphatase domain"/>
    <property type="match status" value="2"/>
</dbReference>
<evidence type="ECO:0000259" key="6">
    <source>
        <dbReference type="PROSITE" id="PS51746"/>
    </source>
</evidence>
<dbReference type="InterPro" id="IPR036457">
    <property type="entry name" value="PPM-type-like_dom_sf"/>
</dbReference>
<dbReference type="GO" id="GO:0046872">
    <property type="term" value="F:metal ion binding"/>
    <property type="evidence" value="ECO:0007669"/>
    <property type="project" value="UniProtKB-KW"/>
</dbReference>
<evidence type="ECO:0000256" key="1">
    <source>
        <dbReference type="ARBA" id="ARBA00004170"/>
    </source>
</evidence>
<dbReference type="GO" id="GO:0016020">
    <property type="term" value="C:membrane"/>
    <property type="evidence" value="ECO:0007669"/>
    <property type="project" value="UniProtKB-SubCell"/>
</dbReference>
<keyword evidence="2" id="KW-0479">Metal-binding</keyword>
<dbReference type="PROSITE" id="PS51746">
    <property type="entry name" value="PPM_2"/>
    <property type="match status" value="1"/>
</dbReference>
<evidence type="ECO:0000256" key="5">
    <source>
        <dbReference type="RuleBase" id="RU003465"/>
    </source>
</evidence>
<evidence type="ECO:0000256" key="4">
    <source>
        <dbReference type="ARBA" id="ARBA00022912"/>
    </source>
</evidence>
<dbReference type="InterPro" id="IPR015655">
    <property type="entry name" value="PP2C"/>
</dbReference>
<keyword evidence="4 5" id="KW-0904">Protein phosphatase</keyword>
<evidence type="ECO:0000313" key="7">
    <source>
        <dbReference type="EMBL" id="RHY85118.1"/>
    </source>
</evidence>
<dbReference type="AlphaFoldDB" id="A0A418CTB0"/>
<dbReference type="PANTHER" id="PTHR47992">
    <property type="entry name" value="PROTEIN PHOSPHATASE"/>
    <property type="match status" value="1"/>
</dbReference>
<comment type="subcellular location">
    <subcellularLocation>
        <location evidence="1">Membrane</location>
        <topology evidence="1">Peripheral membrane protein</topology>
    </subcellularLocation>
</comment>
<dbReference type="EMBL" id="QUTF01024358">
    <property type="protein sequence ID" value="RHY85118.1"/>
    <property type="molecule type" value="Genomic_DNA"/>
</dbReference>
<dbReference type="GO" id="GO:0004722">
    <property type="term" value="F:protein serine/threonine phosphatase activity"/>
    <property type="evidence" value="ECO:0007669"/>
    <property type="project" value="InterPro"/>
</dbReference>
<proteinExistence type="inferred from homology"/>
<dbReference type="PROSITE" id="PS01032">
    <property type="entry name" value="PPM_1"/>
    <property type="match status" value="1"/>
</dbReference>
<dbReference type="SMART" id="SM00332">
    <property type="entry name" value="PP2Cc"/>
    <property type="match status" value="1"/>
</dbReference>
<keyword evidence="3 5" id="KW-0378">Hydrolase</keyword>
<gene>
    <name evidence="7" type="ORF">DYB26_010303</name>
</gene>
<dbReference type="CDD" id="cd00143">
    <property type="entry name" value="PP2Cc"/>
    <property type="match status" value="1"/>
</dbReference>